<dbReference type="Pfam" id="PF00557">
    <property type="entry name" value="Peptidase_M24"/>
    <property type="match status" value="1"/>
</dbReference>
<dbReference type="InterPro" id="IPR029149">
    <property type="entry name" value="Creatin/AminoP/Spt16_N"/>
</dbReference>
<dbReference type="GO" id="GO:0016787">
    <property type="term" value="F:hydrolase activity"/>
    <property type="evidence" value="ECO:0007669"/>
    <property type="project" value="UniProtKB-KW"/>
</dbReference>
<keyword evidence="3" id="KW-0378">Hydrolase</keyword>
<dbReference type="PANTHER" id="PTHR46112">
    <property type="entry name" value="AMINOPEPTIDASE"/>
    <property type="match status" value="1"/>
</dbReference>
<dbReference type="SUPFAM" id="SSF55920">
    <property type="entry name" value="Creatinase/aminopeptidase"/>
    <property type="match status" value="1"/>
</dbReference>
<feature type="domain" description="Creatinase N-terminal" evidence="2">
    <location>
        <begin position="22"/>
        <end position="131"/>
    </location>
</feature>
<keyword evidence="4" id="KW-1185">Reference proteome</keyword>
<protein>
    <submittedName>
        <fullName evidence="3">Putative peptidase</fullName>
        <ecNumber evidence="3">3.4.-.-</ecNumber>
    </submittedName>
</protein>
<gene>
    <name evidence="3" type="ORF">CA54_29470</name>
</gene>
<accession>A0A5C6BQ06</accession>
<dbReference type="InterPro" id="IPR000587">
    <property type="entry name" value="Creatinase_N"/>
</dbReference>
<dbReference type="InterPro" id="IPR036005">
    <property type="entry name" value="Creatinase/aminopeptidase-like"/>
</dbReference>
<dbReference type="Pfam" id="PF01321">
    <property type="entry name" value="Creatinase_N"/>
    <property type="match status" value="1"/>
</dbReference>
<dbReference type="EMBL" id="SJPP01000001">
    <property type="protein sequence ID" value="TWU14105.1"/>
    <property type="molecule type" value="Genomic_DNA"/>
</dbReference>
<dbReference type="SUPFAM" id="SSF53092">
    <property type="entry name" value="Creatinase/prolidase N-terminal domain"/>
    <property type="match status" value="1"/>
</dbReference>
<evidence type="ECO:0000259" key="1">
    <source>
        <dbReference type="Pfam" id="PF00557"/>
    </source>
</evidence>
<dbReference type="AlphaFoldDB" id="A0A5C6BQ06"/>
<sequence length="394" mass="43089">MLTKAGCLARRARLWASVPESVEWLLVADPRHVYYLSNFLVNPYSFSGGERGLLLLERGGTATLCADNFTVRSAAGEHFVDRVIEETWYNHQHAVINRDHALFKALEAIDGHILGRNGAVEAEWLPLAAWEVLSPDRERHSVQERIADAVGSGRPAIDLGSVLRRLRRQKEPDELELMRAAIRAGEAGHARAREIVRAGISDFDVYCEIHAAAMEDAGRPVILYGDFRVTNPKQFKAGGLPTGEILKDGDMMLMDFSVVIDGYRGDFTNVLSVGSPSDEQTMLMELCQAAMQSGEKALKAGAAAKDVHAATERPLKESGYGDTFNHHAGHGIGLAHPEPPILVPESEDILVAGDVVTLEPGLYVEGIGGIRIEHNYLITETGYEQLSNHLISLA</sequence>
<dbReference type="PANTHER" id="PTHR46112:SF2">
    <property type="entry name" value="XAA-PRO AMINOPEPTIDASE P-RELATED"/>
    <property type="match status" value="1"/>
</dbReference>
<evidence type="ECO:0000313" key="4">
    <source>
        <dbReference type="Proteomes" id="UP000320735"/>
    </source>
</evidence>
<dbReference type="InterPro" id="IPR000994">
    <property type="entry name" value="Pept_M24"/>
</dbReference>
<dbReference type="EC" id="3.4.-.-" evidence="3"/>
<dbReference type="CDD" id="cd01066">
    <property type="entry name" value="APP_MetAP"/>
    <property type="match status" value="1"/>
</dbReference>
<feature type="domain" description="Peptidase M24" evidence="1">
    <location>
        <begin position="176"/>
        <end position="380"/>
    </location>
</feature>
<dbReference type="OrthoDB" id="9806388at2"/>
<dbReference type="InterPro" id="IPR050659">
    <property type="entry name" value="Peptidase_M24B"/>
</dbReference>
<dbReference type="Gene3D" id="3.40.350.10">
    <property type="entry name" value="Creatinase/prolidase N-terminal domain"/>
    <property type="match status" value="1"/>
</dbReference>
<organism evidence="3 4">
    <name type="scientific">Symmachiella macrocystis</name>
    <dbReference type="NCBI Taxonomy" id="2527985"/>
    <lineage>
        <taxon>Bacteria</taxon>
        <taxon>Pseudomonadati</taxon>
        <taxon>Planctomycetota</taxon>
        <taxon>Planctomycetia</taxon>
        <taxon>Planctomycetales</taxon>
        <taxon>Planctomycetaceae</taxon>
        <taxon>Symmachiella</taxon>
    </lineage>
</organism>
<name>A0A5C6BQ06_9PLAN</name>
<dbReference type="Proteomes" id="UP000320735">
    <property type="component" value="Unassembled WGS sequence"/>
</dbReference>
<dbReference type="Gene3D" id="3.90.230.10">
    <property type="entry name" value="Creatinase/methionine aminopeptidase superfamily"/>
    <property type="match status" value="1"/>
</dbReference>
<evidence type="ECO:0000259" key="2">
    <source>
        <dbReference type="Pfam" id="PF01321"/>
    </source>
</evidence>
<evidence type="ECO:0000313" key="3">
    <source>
        <dbReference type="EMBL" id="TWU14105.1"/>
    </source>
</evidence>
<proteinExistence type="predicted"/>
<comment type="caution">
    <text evidence="3">The sequence shown here is derived from an EMBL/GenBank/DDBJ whole genome shotgun (WGS) entry which is preliminary data.</text>
</comment>
<reference evidence="3 4" key="1">
    <citation type="submission" date="2019-02" db="EMBL/GenBank/DDBJ databases">
        <title>Deep-cultivation of Planctomycetes and their phenomic and genomic characterization uncovers novel biology.</title>
        <authorList>
            <person name="Wiegand S."/>
            <person name="Jogler M."/>
            <person name="Boedeker C."/>
            <person name="Pinto D."/>
            <person name="Vollmers J."/>
            <person name="Rivas-Marin E."/>
            <person name="Kohn T."/>
            <person name="Peeters S.H."/>
            <person name="Heuer A."/>
            <person name="Rast P."/>
            <person name="Oberbeckmann S."/>
            <person name="Bunk B."/>
            <person name="Jeske O."/>
            <person name="Meyerdierks A."/>
            <person name="Storesund J.E."/>
            <person name="Kallscheuer N."/>
            <person name="Luecker S."/>
            <person name="Lage O.M."/>
            <person name="Pohl T."/>
            <person name="Merkel B.J."/>
            <person name="Hornburger P."/>
            <person name="Mueller R.-W."/>
            <person name="Bruemmer F."/>
            <person name="Labrenz M."/>
            <person name="Spormann A.M."/>
            <person name="Op Den Camp H."/>
            <person name="Overmann J."/>
            <person name="Amann R."/>
            <person name="Jetten M.S.M."/>
            <person name="Mascher T."/>
            <person name="Medema M.H."/>
            <person name="Devos D.P."/>
            <person name="Kaster A.-K."/>
            <person name="Ovreas L."/>
            <person name="Rohde M."/>
            <person name="Galperin M.Y."/>
            <person name="Jogler C."/>
        </authorList>
    </citation>
    <scope>NUCLEOTIDE SEQUENCE [LARGE SCALE GENOMIC DNA]</scope>
    <source>
        <strain evidence="3 4">CA54</strain>
    </source>
</reference>